<dbReference type="EMBL" id="JH598278">
    <property type="status" value="NOT_ANNOTATED_CDS"/>
    <property type="molecule type" value="Genomic_DNA"/>
</dbReference>
<evidence type="ECO:0000313" key="1">
    <source>
        <dbReference type="EnsemblProtists" id="HpaP806069"/>
    </source>
</evidence>
<reference evidence="1" key="2">
    <citation type="submission" date="2015-06" db="UniProtKB">
        <authorList>
            <consortium name="EnsemblProtists"/>
        </authorList>
    </citation>
    <scope>IDENTIFICATION</scope>
    <source>
        <strain evidence="1">Emoy2</strain>
    </source>
</reference>
<protein>
    <submittedName>
        <fullName evidence="1">Uncharacterized protein</fullName>
    </submittedName>
</protein>
<evidence type="ECO:0000313" key="2">
    <source>
        <dbReference type="Proteomes" id="UP000011713"/>
    </source>
</evidence>
<proteinExistence type="predicted"/>
<keyword evidence="2" id="KW-1185">Reference proteome</keyword>
<dbReference type="Proteomes" id="UP000011713">
    <property type="component" value="Unassembled WGS sequence"/>
</dbReference>
<dbReference type="AlphaFoldDB" id="M4BI43"/>
<dbReference type="InParanoid" id="M4BI43"/>
<accession>M4BI43</accession>
<sequence length="55" mass="6348">MVHIKLHISSHFSIPIVRQCSNPPCTGSRGRAVIAATICGRRRHSERKWNSIRYY</sequence>
<dbReference type="VEuPathDB" id="FungiDB:HpaG806069"/>
<name>M4BI43_HYAAE</name>
<reference evidence="2" key="1">
    <citation type="journal article" date="2010" name="Science">
        <title>Signatures of adaptation to obligate biotrophy in the Hyaloperonospora arabidopsidis genome.</title>
        <authorList>
            <person name="Baxter L."/>
            <person name="Tripathy S."/>
            <person name="Ishaque N."/>
            <person name="Boot N."/>
            <person name="Cabral A."/>
            <person name="Kemen E."/>
            <person name="Thines M."/>
            <person name="Ah-Fong A."/>
            <person name="Anderson R."/>
            <person name="Badejoko W."/>
            <person name="Bittner-Eddy P."/>
            <person name="Boore J.L."/>
            <person name="Chibucos M.C."/>
            <person name="Coates M."/>
            <person name="Dehal P."/>
            <person name="Delehaunty K."/>
            <person name="Dong S."/>
            <person name="Downton P."/>
            <person name="Dumas B."/>
            <person name="Fabro G."/>
            <person name="Fronick C."/>
            <person name="Fuerstenberg S.I."/>
            <person name="Fulton L."/>
            <person name="Gaulin E."/>
            <person name="Govers F."/>
            <person name="Hughes L."/>
            <person name="Humphray S."/>
            <person name="Jiang R.H."/>
            <person name="Judelson H."/>
            <person name="Kamoun S."/>
            <person name="Kyung K."/>
            <person name="Meijer H."/>
            <person name="Minx P."/>
            <person name="Morris P."/>
            <person name="Nelson J."/>
            <person name="Phuntumart V."/>
            <person name="Qutob D."/>
            <person name="Rehmany A."/>
            <person name="Rougon-Cardoso A."/>
            <person name="Ryden P."/>
            <person name="Torto-Alalibo T."/>
            <person name="Studholme D."/>
            <person name="Wang Y."/>
            <person name="Win J."/>
            <person name="Wood J."/>
            <person name="Clifton S.W."/>
            <person name="Rogers J."/>
            <person name="Van den Ackerveken G."/>
            <person name="Jones J.D."/>
            <person name="McDowell J.M."/>
            <person name="Beynon J."/>
            <person name="Tyler B.M."/>
        </authorList>
    </citation>
    <scope>NUCLEOTIDE SEQUENCE [LARGE SCALE GENOMIC DNA]</scope>
    <source>
        <strain evidence="2">Emoy2</strain>
    </source>
</reference>
<dbReference type="EnsemblProtists" id="HpaT806069">
    <property type="protein sequence ID" value="HpaP806069"/>
    <property type="gene ID" value="HpaG806069"/>
</dbReference>
<dbReference type="HOGENOM" id="CLU_3036492_0_0_1"/>
<organism evidence="1 2">
    <name type="scientific">Hyaloperonospora arabidopsidis (strain Emoy2)</name>
    <name type="common">Downy mildew agent</name>
    <name type="synonym">Peronospora arabidopsidis</name>
    <dbReference type="NCBI Taxonomy" id="559515"/>
    <lineage>
        <taxon>Eukaryota</taxon>
        <taxon>Sar</taxon>
        <taxon>Stramenopiles</taxon>
        <taxon>Oomycota</taxon>
        <taxon>Peronosporomycetes</taxon>
        <taxon>Peronosporales</taxon>
        <taxon>Peronosporaceae</taxon>
        <taxon>Hyaloperonospora</taxon>
    </lineage>
</organism>